<dbReference type="AlphaFoldDB" id="A0A367XB35"/>
<comment type="caution">
    <text evidence="2">The sequence shown here is derived from an EMBL/GenBank/DDBJ whole genome shotgun (WGS) entry which is preliminary data.</text>
</comment>
<reference evidence="2 3" key="1">
    <citation type="submission" date="2014-07" db="EMBL/GenBank/DDBJ databases">
        <title>Draft genome sequence of Thalassospira profundimaris S25-3-2.</title>
        <authorList>
            <person name="Lai Q."/>
            <person name="Shao Z."/>
        </authorList>
    </citation>
    <scope>NUCLEOTIDE SEQUENCE [LARGE SCALE GENOMIC DNA]</scope>
    <source>
        <strain evidence="2 3">S25-3-2</strain>
    </source>
</reference>
<feature type="region of interest" description="Disordered" evidence="1">
    <location>
        <begin position="558"/>
        <end position="581"/>
    </location>
</feature>
<evidence type="ECO:0000256" key="1">
    <source>
        <dbReference type="SAM" id="MobiDB-lite"/>
    </source>
</evidence>
<protein>
    <submittedName>
        <fullName evidence="2">Uncharacterized protein</fullName>
    </submittedName>
</protein>
<accession>A0A367XB35</accession>
<organism evidence="2 3">
    <name type="scientific">Thalassospira profundimaris</name>
    <dbReference type="NCBI Taxonomy" id="502049"/>
    <lineage>
        <taxon>Bacteria</taxon>
        <taxon>Pseudomonadati</taxon>
        <taxon>Pseudomonadota</taxon>
        <taxon>Alphaproteobacteria</taxon>
        <taxon>Rhodospirillales</taxon>
        <taxon>Thalassospiraceae</taxon>
        <taxon>Thalassospira</taxon>
    </lineage>
</organism>
<proteinExistence type="predicted"/>
<dbReference type="EMBL" id="JPWH01000008">
    <property type="protein sequence ID" value="RCK50360.1"/>
    <property type="molecule type" value="Genomic_DNA"/>
</dbReference>
<evidence type="ECO:0000313" key="2">
    <source>
        <dbReference type="EMBL" id="RCK50360.1"/>
    </source>
</evidence>
<sequence length="581" mass="63099">MSTPFTKFTSPAHQAPKDYKKLGMENELPQFENDWNAYVAGWTESSIIGNPWTDLNDAPRSEYYNPLVEGFGEAGDAVITWTPFPNRLITFFNSPDAANNPQLGGKPLTMNDVMSLADTGKISVDGKDLYLYDPSGTQTILQIPVTLCPQIDWEGKYQDFSPSGPRGWLDEYCEWSITYDGSGAMRSVMFTCENPAYYLAMWRIDPKAVLGLYQTYIDPAVKLEDLYLRYTADVPTGKKGDPVMDPTTGRPAYDVTNKWNNGTVRVPGQSGGAMHLTSGPNTLSAEVYLAAAATIQRPDASSRNAQSLICCAKYGQNFRNSDPHIGFVANRTAGDSLISLTDPVGLYIQQPQNFANWKGPNGEDVSQYWHITRGTAGTGPNGSDQILHAIFEIPESAGFTINDVTINDEKIAHVGDIANQMHIALSVTEMAPSPEHPLQAPMKCVTSKTSGIQPWPVQFIPQELFYGLSPTDLPALLKPGTTHSFTLIVQGADVNTTPETARIEFSVEGITAKVTEFLPEATPIPGKTDGGGTQGFQVDVSVAPSVPAGPVQMRVLNPAEPANPSDQEHPWESGLAIVANS</sequence>
<dbReference type="Proteomes" id="UP000252517">
    <property type="component" value="Unassembled WGS sequence"/>
</dbReference>
<gene>
    <name evidence="2" type="ORF">TH25_12285</name>
</gene>
<name>A0A367XB35_9PROT</name>
<dbReference type="OrthoDB" id="226361at2"/>
<evidence type="ECO:0000313" key="3">
    <source>
        <dbReference type="Proteomes" id="UP000252517"/>
    </source>
</evidence>
<dbReference type="RefSeq" id="WP_114088576.1">
    <property type="nucleotide sequence ID" value="NZ_JPWH01000008.1"/>
</dbReference>